<accession>A0A9X3TWB7</accession>
<evidence type="ECO:0000256" key="1">
    <source>
        <dbReference type="SAM" id="SignalP"/>
    </source>
</evidence>
<keyword evidence="3" id="KW-1185">Reference proteome</keyword>
<gene>
    <name evidence="2" type="ORF">NYP16_01515</name>
</gene>
<dbReference type="EMBL" id="JANWOI010000001">
    <property type="protein sequence ID" value="MDA5192637.1"/>
    <property type="molecule type" value="Genomic_DNA"/>
</dbReference>
<dbReference type="AlphaFoldDB" id="A0A9X3TWB7"/>
<dbReference type="Proteomes" id="UP001141619">
    <property type="component" value="Unassembled WGS sequence"/>
</dbReference>
<feature type="signal peptide" evidence="1">
    <location>
        <begin position="1"/>
        <end position="23"/>
    </location>
</feature>
<evidence type="ECO:0000313" key="3">
    <source>
        <dbReference type="Proteomes" id="UP001141619"/>
    </source>
</evidence>
<feature type="chain" id="PRO_5040773563" evidence="1">
    <location>
        <begin position="24"/>
        <end position="137"/>
    </location>
</feature>
<protein>
    <submittedName>
        <fullName evidence="2">Uncharacterized protein</fullName>
    </submittedName>
</protein>
<dbReference type="RefSeq" id="WP_274942341.1">
    <property type="nucleotide sequence ID" value="NZ_JANWOI010000001.1"/>
</dbReference>
<proteinExistence type="predicted"/>
<reference evidence="2" key="2">
    <citation type="journal article" date="2023" name="Syst. Appl. Microbiol.">
        <title>Govania unica gen. nov., sp. nov., a rare biosphere bacterium that represents a novel family in the class Alphaproteobacteria.</title>
        <authorList>
            <person name="Vandamme P."/>
            <person name="Peeters C."/>
            <person name="Hettiarachchi A."/>
            <person name="Cnockaert M."/>
            <person name="Carlier A."/>
        </authorList>
    </citation>
    <scope>NUCLEOTIDE SEQUENCE</scope>
    <source>
        <strain evidence="2">LMG 31809</strain>
    </source>
</reference>
<name>A0A9X3TWB7_9PROT</name>
<keyword evidence="1" id="KW-0732">Signal</keyword>
<reference evidence="2" key="1">
    <citation type="submission" date="2022-08" db="EMBL/GenBank/DDBJ databases">
        <authorList>
            <person name="Vandamme P."/>
            <person name="Hettiarachchi A."/>
            <person name="Peeters C."/>
            <person name="Cnockaert M."/>
            <person name="Carlier A."/>
        </authorList>
    </citation>
    <scope>NUCLEOTIDE SEQUENCE</scope>
    <source>
        <strain evidence="2">LMG 31809</strain>
    </source>
</reference>
<comment type="caution">
    <text evidence="2">The sequence shown here is derived from an EMBL/GenBank/DDBJ whole genome shotgun (WGS) entry which is preliminary data.</text>
</comment>
<organism evidence="2 3">
    <name type="scientific">Govanella unica</name>
    <dbReference type="NCBI Taxonomy" id="2975056"/>
    <lineage>
        <taxon>Bacteria</taxon>
        <taxon>Pseudomonadati</taxon>
        <taxon>Pseudomonadota</taxon>
        <taxon>Alphaproteobacteria</taxon>
        <taxon>Emcibacterales</taxon>
        <taxon>Govanellaceae</taxon>
        <taxon>Govanella</taxon>
    </lineage>
</organism>
<sequence>MSRALILALATLLALDASTVVQAAEGESERISTIRNNLPMEPLTVSVFSNNRVRGLLAVDLSLDLKNPDKRAQIEKILPRLRDRYITSLTRFAANRVEVNRALDLAALTQLLQDVTDDVLGQQAANILIGGATVRRL</sequence>
<evidence type="ECO:0000313" key="2">
    <source>
        <dbReference type="EMBL" id="MDA5192637.1"/>
    </source>
</evidence>